<dbReference type="Proteomes" id="UP000310066">
    <property type="component" value="Unassembled WGS sequence"/>
</dbReference>
<evidence type="ECO:0000313" key="3">
    <source>
        <dbReference type="EMBL" id="TKA24664.1"/>
    </source>
</evidence>
<dbReference type="OrthoDB" id="1744869at2759"/>
<dbReference type="STRING" id="329885.A0A4U0TRD1"/>
<evidence type="ECO:0000313" key="4">
    <source>
        <dbReference type="Proteomes" id="UP000310066"/>
    </source>
</evidence>
<dbReference type="EMBL" id="NAJP01000174">
    <property type="protein sequence ID" value="TKA24664.1"/>
    <property type="molecule type" value="Genomic_DNA"/>
</dbReference>
<name>A0A4U0TRD1_9PEZI</name>
<proteinExistence type="predicted"/>
<comment type="caution">
    <text evidence="3">The sequence shown here is derived from an EMBL/GenBank/DDBJ whole genome shotgun (WGS) entry which is preliminary data.</text>
</comment>
<gene>
    <name evidence="3" type="ORF">B0A54_17358</name>
</gene>
<evidence type="ECO:0000256" key="1">
    <source>
        <dbReference type="SAM" id="MobiDB-lite"/>
    </source>
</evidence>
<feature type="region of interest" description="Disordered" evidence="1">
    <location>
        <begin position="63"/>
        <end position="85"/>
    </location>
</feature>
<feature type="non-terminal residue" evidence="3">
    <location>
        <position position="884"/>
    </location>
</feature>
<accession>A0A4U0TRD1</accession>
<protein>
    <submittedName>
        <fullName evidence="3">Uncharacterized protein</fullName>
    </submittedName>
</protein>
<reference evidence="3 4" key="1">
    <citation type="submission" date="2017-03" db="EMBL/GenBank/DDBJ databases">
        <title>Genomes of endolithic fungi from Antarctica.</title>
        <authorList>
            <person name="Coleine C."/>
            <person name="Masonjones S."/>
            <person name="Stajich J.E."/>
        </authorList>
    </citation>
    <scope>NUCLEOTIDE SEQUENCE [LARGE SCALE GENOMIC DNA]</scope>
    <source>
        <strain evidence="3 4">CCFEE 5311</strain>
    </source>
</reference>
<feature type="signal peptide" evidence="2">
    <location>
        <begin position="1"/>
        <end position="28"/>
    </location>
</feature>
<evidence type="ECO:0000256" key="2">
    <source>
        <dbReference type="SAM" id="SignalP"/>
    </source>
</evidence>
<organism evidence="3 4">
    <name type="scientific">Friedmanniomyces endolithicus</name>
    <dbReference type="NCBI Taxonomy" id="329885"/>
    <lineage>
        <taxon>Eukaryota</taxon>
        <taxon>Fungi</taxon>
        <taxon>Dikarya</taxon>
        <taxon>Ascomycota</taxon>
        <taxon>Pezizomycotina</taxon>
        <taxon>Dothideomycetes</taxon>
        <taxon>Dothideomycetidae</taxon>
        <taxon>Mycosphaerellales</taxon>
        <taxon>Teratosphaeriaceae</taxon>
        <taxon>Friedmanniomyces</taxon>
    </lineage>
</organism>
<dbReference type="AlphaFoldDB" id="A0A4U0TRD1"/>
<keyword evidence="2" id="KW-0732">Signal</keyword>
<feature type="chain" id="PRO_5020191813" evidence="2">
    <location>
        <begin position="29"/>
        <end position="884"/>
    </location>
</feature>
<feature type="compositionally biased region" description="Polar residues" evidence="1">
    <location>
        <begin position="72"/>
        <end position="82"/>
    </location>
</feature>
<feature type="region of interest" description="Disordered" evidence="1">
    <location>
        <begin position="115"/>
        <end position="142"/>
    </location>
</feature>
<sequence length="884" mass="96368">MAANRRPTINSILLAAALVLSTLSPAIAAADHTNRSHVANSGEGQRSPSDDLAAQRHEPFYAPAEPCLGEGSTVSGLDTPSVQDECPLGDWHDKRMPHGEDTDLSVDATFDSFMESTRHPQDDPVLGDSTDYEGSSNLDNDSRYNAVEATPAVLQRLIETVRRGIVPSHTASTGLRCGIYALIGSLNAALSHQGALLRVEHVMQAMFLNYDSPGEAPQLTPEYDLFIRHHMLNSLNLTAGDDGFEGIWQALTAFDNFGGDQLAILPRFLHQQGMIGREFDVGILAAENGHRGVLATAHIVGNGGAGVPLIWLYNDNAMRLLGAAYNHWLMFAETTNPLDPWRQFFGLDSREDIDRRTLLDSLLAEHDATPDRLPDVMDDFALGQDYIHPSFNDLESICEPGEYSGESVTAYAGHADSAQLSERVLSPLLEGDDIVPVNPVRDELVGLIAVSEPEPSNDTNTIPHIEHTDWQWLEDDFDDTLSSGVFFSDYIASSVPVDLANAGFEQALMGVVTTDDAQRTSITQLLDSIKHKSHEPSPGPDTGPASLLLLLTPTYAQRALSGAVSHLVLEALRIKGANTLPKGLDVTTAVVDRLPSDNDRVAGEEGMAYYFMRNAPSSPSTSRTAFNTNTQKPGSITFELPFLPKRLWRYEIQLPLAQTIFSTGKVSTLVYTHYKNEVNKGLVIDEQQHLEAQSVVLPFRKTNGAVSTEVPLVPLTPLRVVRNSMGNIIRALSSATAHEEMRDKATPSEPQPASQELEAAVTAYFKALGMPPEAVNVWALILPIISRSGLNNEGPVSRRLRALKPEAIPETWTSEAALMDLCMDTLIPRYFRSGGRLHRVLSGGGGWGKKAGLLSLDPDSKYSSRDLRADEGWEFDFDDESDGA</sequence>